<feature type="transmembrane region" description="Helical" evidence="1">
    <location>
        <begin position="67"/>
        <end position="93"/>
    </location>
</feature>
<feature type="transmembrane region" description="Helical" evidence="1">
    <location>
        <begin position="105"/>
        <end position="122"/>
    </location>
</feature>
<keyword evidence="1" id="KW-0472">Membrane</keyword>
<sequence length="125" mass="13977">MADAWNDAALMETFDAALTLYQQIHGVTVTKSAASPAFEVPEKEDEERVDSHTTDSNPRYERYRFHFLSAASSCVLIGFQTSACDLFILSIIFNYTYAGTGNHYVDTHLLLLFLFIVVVLAVDDS</sequence>
<dbReference type="EnsemblPlants" id="Pp3c6_630V3.2">
    <property type="protein sequence ID" value="Pp3c6_630V3.2"/>
    <property type="gene ID" value="Pp3c6_630"/>
</dbReference>
<reference evidence="2 4" key="2">
    <citation type="journal article" date="2018" name="Plant J.">
        <title>The Physcomitrella patens chromosome-scale assembly reveals moss genome structure and evolution.</title>
        <authorList>
            <person name="Lang D."/>
            <person name="Ullrich K.K."/>
            <person name="Murat F."/>
            <person name="Fuchs J."/>
            <person name="Jenkins J."/>
            <person name="Haas F.B."/>
            <person name="Piednoel M."/>
            <person name="Gundlach H."/>
            <person name="Van Bel M."/>
            <person name="Meyberg R."/>
            <person name="Vives C."/>
            <person name="Morata J."/>
            <person name="Symeonidi A."/>
            <person name="Hiss M."/>
            <person name="Muchero W."/>
            <person name="Kamisugi Y."/>
            <person name="Saleh O."/>
            <person name="Blanc G."/>
            <person name="Decker E.L."/>
            <person name="van Gessel N."/>
            <person name="Grimwood J."/>
            <person name="Hayes R.D."/>
            <person name="Graham S.W."/>
            <person name="Gunter L.E."/>
            <person name="McDaniel S.F."/>
            <person name="Hoernstein S.N.W."/>
            <person name="Larsson A."/>
            <person name="Li F.W."/>
            <person name="Perroud P.F."/>
            <person name="Phillips J."/>
            <person name="Ranjan P."/>
            <person name="Rokshar D.S."/>
            <person name="Rothfels C.J."/>
            <person name="Schneider L."/>
            <person name="Shu S."/>
            <person name="Stevenson D.W."/>
            <person name="Thummler F."/>
            <person name="Tillich M."/>
            <person name="Villarreal Aguilar J.C."/>
            <person name="Widiez T."/>
            <person name="Wong G.K."/>
            <person name="Wymore A."/>
            <person name="Zhang Y."/>
            <person name="Zimmer A.D."/>
            <person name="Quatrano R.S."/>
            <person name="Mayer K.F.X."/>
            <person name="Goodstein D."/>
            <person name="Casacuberta J.M."/>
            <person name="Vandepoele K."/>
            <person name="Reski R."/>
            <person name="Cuming A.C."/>
            <person name="Tuskan G.A."/>
            <person name="Maumus F."/>
            <person name="Salse J."/>
            <person name="Schmutz J."/>
            <person name="Rensing S.A."/>
        </authorList>
    </citation>
    <scope>NUCLEOTIDE SEQUENCE [LARGE SCALE GENOMIC DNA]</scope>
    <source>
        <strain evidence="3 4">cv. Gransden 2004</strain>
    </source>
</reference>
<dbReference type="Gramene" id="Pp3c6_630V3.2">
    <property type="protein sequence ID" value="Pp3c6_630V3.2"/>
    <property type="gene ID" value="Pp3c6_630"/>
</dbReference>
<dbReference type="Proteomes" id="UP000006727">
    <property type="component" value="Chromosome 6"/>
</dbReference>
<dbReference type="InParanoid" id="A0A2K1KDV4"/>
<protein>
    <submittedName>
        <fullName evidence="2 3">Uncharacterized protein</fullName>
    </submittedName>
</protein>
<dbReference type="PaxDb" id="3218-PP1S309_25V6.1"/>
<dbReference type="Gramene" id="Pp3c6_630V3.1">
    <property type="protein sequence ID" value="Pp3c6_630V3.1"/>
    <property type="gene ID" value="Pp3c6_630"/>
</dbReference>
<evidence type="ECO:0000313" key="4">
    <source>
        <dbReference type="Proteomes" id="UP000006727"/>
    </source>
</evidence>
<name>A0A2K1KDV4_PHYPA</name>
<dbReference type="EnsemblPlants" id="Pp3c6_630V3.1">
    <property type="protein sequence ID" value="Pp3c6_630V3.1"/>
    <property type="gene ID" value="Pp3c6_630"/>
</dbReference>
<organism evidence="2">
    <name type="scientific">Physcomitrium patens</name>
    <name type="common">Spreading-leaved earth moss</name>
    <name type="synonym">Physcomitrella patens</name>
    <dbReference type="NCBI Taxonomy" id="3218"/>
    <lineage>
        <taxon>Eukaryota</taxon>
        <taxon>Viridiplantae</taxon>
        <taxon>Streptophyta</taxon>
        <taxon>Embryophyta</taxon>
        <taxon>Bryophyta</taxon>
        <taxon>Bryophytina</taxon>
        <taxon>Bryopsida</taxon>
        <taxon>Funariidae</taxon>
        <taxon>Funariales</taxon>
        <taxon>Funariaceae</taxon>
        <taxon>Physcomitrium</taxon>
    </lineage>
</organism>
<reference evidence="3" key="3">
    <citation type="submission" date="2020-12" db="UniProtKB">
        <authorList>
            <consortium name="EnsemblPlants"/>
        </authorList>
    </citation>
    <scope>IDENTIFICATION</scope>
</reference>
<dbReference type="AlphaFoldDB" id="A0A2K1KDV4"/>
<evidence type="ECO:0000313" key="2">
    <source>
        <dbReference type="EMBL" id="PNR51961.1"/>
    </source>
</evidence>
<keyword evidence="1" id="KW-0812">Transmembrane</keyword>
<keyword evidence="4" id="KW-1185">Reference proteome</keyword>
<accession>A0A2K1KDV4</accession>
<keyword evidence="1" id="KW-1133">Transmembrane helix</keyword>
<evidence type="ECO:0000256" key="1">
    <source>
        <dbReference type="SAM" id="Phobius"/>
    </source>
</evidence>
<evidence type="ECO:0000313" key="3">
    <source>
        <dbReference type="EnsemblPlants" id="Pp3c6_630V3.1"/>
    </source>
</evidence>
<dbReference type="EMBL" id="ABEU02000006">
    <property type="protein sequence ID" value="PNR51961.1"/>
    <property type="molecule type" value="Genomic_DNA"/>
</dbReference>
<proteinExistence type="predicted"/>
<reference evidence="2 4" key="1">
    <citation type="journal article" date="2008" name="Science">
        <title>The Physcomitrella genome reveals evolutionary insights into the conquest of land by plants.</title>
        <authorList>
            <person name="Rensing S."/>
            <person name="Lang D."/>
            <person name="Zimmer A."/>
            <person name="Terry A."/>
            <person name="Salamov A."/>
            <person name="Shapiro H."/>
            <person name="Nishiyama T."/>
            <person name="Perroud P.-F."/>
            <person name="Lindquist E."/>
            <person name="Kamisugi Y."/>
            <person name="Tanahashi T."/>
            <person name="Sakakibara K."/>
            <person name="Fujita T."/>
            <person name="Oishi K."/>
            <person name="Shin-I T."/>
            <person name="Kuroki Y."/>
            <person name="Toyoda A."/>
            <person name="Suzuki Y."/>
            <person name="Hashimoto A."/>
            <person name="Yamaguchi K."/>
            <person name="Sugano A."/>
            <person name="Kohara Y."/>
            <person name="Fujiyama A."/>
            <person name="Anterola A."/>
            <person name="Aoki S."/>
            <person name="Ashton N."/>
            <person name="Barbazuk W.B."/>
            <person name="Barker E."/>
            <person name="Bennetzen J."/>
            <person name="Bezanilla M."/>
            <person name="Blankenship R."/>
            <person name="Cho S.H."/>
            <person name="Dutcher S."/>
            <person name="Estelle M."/>
            <person name="Fawcett J.A."/>
            <person name="Gundlach H."/>
            <person name="Hanada K."/>
            <person name="Heyl A."/>
            <person name="Hicks K.A."/>
            <person name="Hugh J."/>
            <person name="Lohr M."/>
            <person name="Mayer K."/>
            <person name="Melkozernov A."/>
            <person name="Murata T."/>
            <person name="Nelson D."/>
            <person name="Pils B."/>
            <person name="Prigge M."/>
            <person name="Reiss B."/>
            <person name="Renner T."/>
            <person name="Rombauts S."/>
            <person name="Rushton P."/>
            <person name="Sanderfoot A."/>
            <person name="Schween G."/>
            <person name="Shiu S.-H."/>
            <person name="Stueber K."/>
            <person name="Theodoulou F.L."/>
            <person name="Tu H."/>
            <person name="Van de Peer Y."/>
            <person name="Verrier P.J."/>
            <person name="Waters E."/>
            <person name="Wood A."/>
            <person name="Yang L."/>
            <person name="Cove D."/>
            <person name="Cuming A."/>
            <person name="Hasebe M."/>
            <person name="Lucas S."/>
            <person name="Mishler D.B."/>
            <person name="Reski R."/>
            <person name="Grigoriev I."/>
            <person name="Quatrano R.S."/>
            <person name="Boore J.L."/>
        </authorList>
    </citation>
    <scope>NUCLEOTIDE SEQUENCE [LARGE SCALE GENOMIC DNA]</scope>
    <source>
        <strain evidence="3 4">cv. Gransden 2004</strain>
    </source>
</reference>
<gene>
    <name evidence="2" type="ORF">PHYPA_008335</name>
</gene>